<feature type="transmembrane region" description="Helical" evidence="1">
    <location>
        <begin position="45"/>
        <end position="66"/>
    </location>
</feature>
<evidence type="ECO:0000256" key="1">
    <source>
        <dbReference type="SAM" id="Phobius"/>
    </source>
</evidence>
<dbReference type="AlphaFoldDB" id="A0AAW7XEQ7"/>
<proteinExistence type="predicted"/>
<dbReference type="Proteomes" id="UP001169862">
    <property type="component" value="Unassembled WGS sequence"/>
</dbReference>
<comment type="caution">
    <text evidence="2">The sequence shown here is derived from an EMBL/GenBank/DDBJ whole genome shotgun (WGS) entry which is preliminary data.</text>
</comment>
<gene>
    <name evidence="2" type="ORF">Q4490_02775</name>
</gene>
<evidence type="ECO:0000313" key="3">
    <source>
        <dbReference type="Proteomes" id="UP001169862"/>
    </source>
</evidence>
<keyword evidence="1" id="KW-1133">Transmembrane helix</keyword>
<name>A0AAW7XEQ7_9GAMM</name>
<keyword evidence="1" id="KW-0812">Transmembrane</keyword>
<evidence type="ECO:0000313" key="2">
    <source>
        <dbReference type="EMBL" id="MDO6452480.1"/>
    </source>
</evidence>
<accession>A0AAW7XEQ7</accession>
<dbReference type="RefSeq" id="WP_303548504.1">
    <property type="nucleotide sequence ID" value="NZ_JAUOPG010000002.1"/>
</dbReference>
<keyword evidence="1" id="KW-0472">Membrane</keyword>
<organism evidence="2 3">
    <name type="scientific">Neptunomonas phycophila</name>
    <dbReference type="NCBI Taxonomy" id="1572645"/>
    <lineage>
        <taxon>Bacteria</taxon>
        <taxon>Pseudomonadati</taxon>
        <taxon>Pseudomonadota</taxon>
        <taxon>Gammaproteobacteria</taxon>
        <taxon>Oceanospirillales</taxon>
        <taxon>Oceanospirillaceae</taxon>
        <taxon>Neptunomonas</taxon>
    </lineage>
</organism>
<reference evidence="2" key="1">
    <citation type="submission" date="2023-07" db="EMBL/GenBank/DDBJ databases">
        <title>Genome content predicts the carbon catabolic preferences of heterotrophic bacteria.</title>
        <authorList>
            <person name="Gralka M."/>
        </authorList>
    </citation>
    <scope>NUCLEOTIDE SEQUENCE</scope>
    <source>
        <strain evidence="2">I2M16</strain>
    </source>
</reference>
<feature type="transmembrane region" description="Helical" evidence="1">
    <location>
        <begin position="12"/>
        <end position="33"/>
    </location>
</feature>
<protein>
    <submittedName>
        <fullName evidence="2">Uncharacterized protein</fullName>
    </submittedName>
</protein>
<dbReference type="EMBL" id="JAUOPG010000002">
    <property type="protein sequence ID" value="MDO6452480.1"/>
    <property type="molecule type" value="Genomic_DNA"/>
</dbReference>
<sequence length="88" mass="9728">MILERYTLQDRLISVVAGMVFAAPTAGFIWFFTNTKLAVWGPDGAFLGSTGFWAVLGIFAIIALAAPDLFPDLLGKVWQTILKVGHWW</sequence>